<evidence type="ECO:0000259" key="13">
    <source>
        <dbReference type="Pfam" id="PF09334"/>
    </source>
</evidence>
<dbReference type="Gene3D" id="1.10.730.10">
    <property type="entry name" value="Isoleucyl-tRNA Synthetase, Domain 1"/>
    <property type="match status" value="2"/>
</dbReference>
<dbReference type="InterPro" id="IPR009080">
    <property type="entry name" value="tRNAsynth_Ia_anticodon-bd"/>
</dbReference>
<feature type="domain" description="Leucyl-tRNA synthetase editing" evidence="14">
    <location>
        <begin position="220"/>
        <end position="406"/>
    </location>
</feature>
<gene>
    <name evidence="15" type="ORF">COX92_01010</name>
</gene>
<keyword evidence="4 11" id="KW-0436">Ligase</keyword>
<dbReference type="EC" id="6.1.1.4" evidence="2 10"/>
<evidence type="ECO:0000256" key="3">
    <source>
        <dbReference type="ARBA" id="ARBA00022490"/>
    </source>
</evidence>
<dbReference type="GO" id="GO:0006429">
    <property type="term" value="P:leucyl-tRNA aminoacylation"/>
    <property type="evidence" value="ECO:0007669"/>
    <property type="project" value="UniProtKB-UniRule"/>
</dbReference>
<dbReference type="InterPro" id="IPR025709">
    <property type="entry name" value="Leu_tRNA-synth_edit"/>
</dbReference>
<evidence type="ECO:0000256" key="6">
    <source>
        <dbReference type="ARBA" id="ARBA00022840"/>
    </source>
</evidence>
<dbReference type="InterPro" id="IPR014729">
    <property type="entry name" value="Rossmann-like_a/b/a_fold"/>
</dbReference>
<reference evidence="16" key="1">
    <citation type="submission" date="2017-09" db="EMBL/GenBank/DDBJ databases">
        <title>Depth-based differentiation of microbial function through sediment-hosted aquifers and enrichment of novel symbionts in the deep terrestrial subsurface.</title>
        <authorList>
            <person name="Probst A.J."/>
            <person name="Ladd B."/>
            <person name="Jarett J.K."/>
            <person name="Geller-Mcgrath D.E."/>
            <person name="Sieber C.M.K."/>
            <person name="Emerson J.B."/>
            <person name="Anantharaman K."/>
            <person name="Thomas B.C."/>
            <person name="Malmstrom R."/>
            <person name="Stieglmeier M."/>
            <person name="Klingl A."/>
            <person name="Woyke T."/>
            <person name="Ryan C.M."/>
            <person name="Banfield J.F."/>
        </authorList>
    </citation>
    <scope>NUCLEOTIDE SEQUENCE [LARGE SCALE GENOMIC DNA]</scope>
</reference>
<evidence type="ECO:0000256" key="9">
    <source>
        <dbReference type="ARBA" id="ARBA00047469"/>
    </source>
</evidence>
<evidence type="ECO:0000313" key="15">
    <source>
        <dbReference type="EMBL" id="PIZ87526.1"/>
    </source>
</evidence>
<keyword evidence="3" id="KW-0963">Cytoplasm</keyword>
<evidence type="ECO:0000256" key="10">
    <source>
        <dbReference type="NCBIfam" id="TIGR00396"/>
    </source>
</evidence>
<keyword evidence="8 11" id="KW-0030">Aminoacyl-tRNA synthetase</keyword>
<organism evidence="15 16">
    <name type="scientific">Candidatus Nealsonbacteria bacterium CG_4_10_14_0_2_um_filter_40_15</name>
    <dbReference type="NCBI Taxonomy" id="1974682"/>
    <lineage>
        <taxon>Bacteria</taxon>
        <taxon>Candidatus Nealsoniibacteriota</taxon>
    </lineage>
</organism>
<evidence type="ECO:0000313" key="16">
    <source>
        <dbReference type="Proteomes" id="UP000229166"/>
    </source>
</evidence>
<dbReference type="FunFam" id="1.10.730.10:FF:000002">
    <property type="entry name" value="Leucine--tRNA ligase"/>
    <property type="match status" value="1"/>
</dbReference>
<dbReference type="PRINTS" id="PR00985">
    <property type="entry name" value="TRNASYNTHLEU"/>
</dbReference>
<evidence type="ECO:0000259" key="12">
    <source>
        <dbReference type="Pfam" id="PF00133"/>
    </source>
</evidence>
<dbReference type="CDD" id="cd00812">
    <property type="entry name" value="LeuRS_core"/>
    <property type="match status" value="1"/>
</dbReference>
<dbReference type="PANTHER" id="PTHR43740:SF2">
    <property type="entry name" value="LEUCINE--TRNA LIGASE, MITOCHONDRIAL"/>
    <property type="match status" value="1"/>
</dbReference>
<protein>
    <recommendedName>
        <fullName evidence="2 10">Leucine--tRNA ligase</fullName>
        <ecNumber evidence="2 10">6.1.1.4</ecNumber>
    </recommendedName>
</protein>
<keyword evidence="5 11" id="KW-0547">Nucleotide-binding</keyword>
<dbReference type="SUPFAM" id="SSF52374">
    <property type="entry name" value="Nucleotidylyl transferase"/>
    <property type="match status" value="1"/>
</dbReference>
<comment type="caution">
    <text evidence="15">The sequence shown here is derived from an EMBL/GenBank/DDBJ whole genome shotgun (WGS) entry which is preliminary data.</text>
</comment>
<dbReference type="NCBIfam" id="TIGR00396">
    <property type="entry name" value="leuS_bact"/>
    <property type="match status" value="1"/>
</dbReference>
<evidence type="ECO:0000256" key="7">
    <source>
        <dbReference type="ARBA" id="ARBA00022917"/>
    </source>
</evidence>
<dbReference type="InterPro" id="IPR002300">
    <property type="entry name" value="aa-tRNA-synth_Ia"/>
</dbReference>
<name>A0A2M7UUL7_9BACT</name>
<dbReference type="InterPro" id="IPR001412">
    <property type="entry name" value="aa-tRNA-synth_I_CS"/>
</dbReference>
<accession>A0A2M7UUL7</accession>
<evidence type="ECO:0000259" key="14">
    <source>
        <dbReference type="Pfam" id="PF13603"/>
    </source>
</evidence>
<feature type="domain" description="Aminoacyl-tRNA synthetase class Ia" evidence="12">
    <location>
        <begin position="418"/>
        <end position="622"/>
    </location>
</feature>
<evidence type="ECO:0000256" key="8">
    <source>
        <dbReference type="ARBA" id="ARBA00023146"/>
    </source>
</evidence>
<dbReference type="Pfam" id="PF09334">
    <property type="entry name" value="tRNA-synt_1g"/>
    <property type="match status" value="1"/>
</dbReference>
<dbReference type="GO" id="GO:0005524">
    <property type="term" value="F:ATP binding"/>
    <property type="evidence" value="ECO:0007669"/>
    <property type="project" value="UniProtKB-KW"/>
</dbReference>
<dbReference type="GO" id="GO:0005829">
    <property type="term" value="C:cytosol"/>
    <property type="evidence" value="ECO:0007669"/>
    <property type="project" value="TreeGrafter"/>
</dbReference>
<dbReference type="PANTHER" id="PTHR43740">
    <property type="entry name" value="LEUCYL-TRNA SYNTHETASE"/>
    <property type="match status" value="1"/>
</dbReference>
<comment type="catalytic activity">
    <reaction evidence="9">
        <text>tRNA(Leu) + L-leucine + ATP = L-leucyl-tRNA(Leu) + AMP + diphosphate</text>
        <dbReference type="Rhea" id="RHEA:11688"/>
        <dbReference type="Rhea" id="RHEA-COMP:9613"/>
        <dbReference type="Rhea" id="RHEA-COMP:9622"/>
        <dbReference type="ChEBI" id="CHEBI:30616"/>
        <dbReference type="ChEBI" id="CHEBI:33019"/>
        <dbReference type="ChEBI" id="CHEBI:57427"/>
        <dbReference type="ChEBI" id="CHEBI:78442"/>
        <dbReference type="ChEBI" id="CHEBI:78494"/>
        <dbReference type="ChEBI" id="CHEBI:456215"/>
        <dbReference type="EC" id="6.1.1.4"/>
    </reaction>
</comment>
<evidence type="ECO:0000256" key="5">
    <source>
        <dbReference type="ARBA" id="ARBA00022741"/>
    </source>
</evidence>
<evidence type="ECO:0000256" key="1">
    <source>
        <dbReference type="ARBA" id="ARBA00005594"/>
    </source>
</evidence>
<dbReference type="FunFam" id="3.40.50.620:FF:000056">
    <property type="entry name" value="Leucine--tRNA ligase"/>
    <property type="match status" value="1"/>
</dbReference>
<keyword evidence="6 11" id="KW-0067">ATP-binding</keyword>
<dbReference type="InterPro" id="IPR015413">
    <property type="entry name" value="Methionyl/Leucyl_tRNA_Synth"/>
</dbReference>
<evidence type="ECO:0000256" key="2">
    <source>
        <dbReference type="ARBA" id="ARBA00013164"/>
    </source>
</evidence>
<dbReference type="Pfam" id="PF00133">
    <property type="entry name" value="tRNA-synt_1"/>
    <property type="match status" value="1"/>
</dbReference>
<dbReference type="Pfam" id="PF13603">
    <property type="entry name" value="tRNA-synt_1_2"/>
    <property type="match status" value="1"/>
</dbReference>
<feature type="domain" description="Methionyl/Leucyl tRNA synthetase" evidence="13">
    <location>
        <begin position="38"/>
        <end position="185"/>
    </location>
</feature>
<evidence type="ECO:0000256" key="11">
    <source>
        <dbReference type="RuleBase" id="RU363035"/>
    </source>
</evidence>
<dbReference type="PROSITE" id="PS00178">
    <property type="entry name" value="AA_TRNA_LIGASE_I"/>
    <property type="match status" value="1"/>
</dbReference>
<dbReference type="InterPro" id="IPR009008">
    <property type="entry name" value="Val/Leu/Ile-tRNA-synth_edit"/>
</dbReference>
<dbReference type="FunFam" id="3.40.50.620:FF:000077">
    <property type="entry name" value="Leucine--tRNA ligase"/>
    <property type="match status" value="1"/>
</dbReference>
<dbReference type="AlphaFoldDB" id="A0A2M7UUL7"/>
<dbReference type="InterPro" id="IPR002302">
    <property type="entry name" value="Leu-tRNA-ligase"/>
</dbReference>
<dbReference type="SUPFAM" id="SSF47323">
    <property type="entry name" value="Anticodon-binding domain of a subclass of class I aminoacyl-tRNA synthetases"/>
    <property type="match status" value="1"/>
</dbReference>
<dbReference type="GO" id="GO:0004823">
    <property type="term" value="F:leucine-tRNA ligase activity"/>
    <property type="evidence" value="ECO:0007669"/>
    <property type="project" value="UniProtKB-UniRule"/>
</dbReference>
<keyword evidence="7 11" id="KW-0648">Protein biosynthesis</keyword>
<comment type="similarity">
    <text evidence="1 11">Belongs to the class-I aminoacyl-tRNA synthetase family.</text>
</comment>
<proteinExistence type="inferred from homology"/>
<feature type="non-terminal residue" evidence="15">
    <location>
        <position position="702"/>
    </location>
</feature>
<evidence type="ECO:0000256" key="4">
    <source>
        <dbReference type="ARBA" id="ARBA00022598"/>
    </source>
</evidence>
<dbReference type="Gene3D" id="3.40.50.620">
    <property type="entry name" value="HUPs"/>
    <property type="match status" value="2"/>
</dbReference>
<sequence>MENYNPQKIEPKWQKIWEEKKLYEAEDFSKKPKKYILIEFPYPSGGGLHVGHIRSYSALDAISRKKRMEGFNVLYPIGWDAFGLPTENYAIKTGIHPKVATEKNIANFKRQLKSLGLSFDWSREINTTDPKYYKWTQWIFLKLFEKGLAYQSEIPVNWCPSCKIGLANEEVVAGSCERCGTEAEKKTLKQWMIKITAYADRLIEDLEKVDYLEKIKTQQKNWIGKSHGTEIDFKAENSQDIIKVFTTRADTIFGVTAVVLAPEHPLVEKLITGENREKVIKYIADAKKKSDFEREKLEKEKTGVFTGSFCINPANTEKVPVWVGDYVISSYGGGAVMMVPAHDQRDFEFAQKYNLPNKMVVCPFYPKPICPILDKAYEDEGHLVGSGEFDGLSSKEAIQKITEWLEKKGLGKGTIQYKLRDWVFSRQHYWGEPIPIIHCPKCGAVPVSEKNLPVELPYVEKYQPTGTGESPLAQISEWVNIKCPKCGGRGKRETDTMPNWAGSNWYYVRYCDPKNGKQLADPEKLKYWMPVDWYNGGMEHTTLHLLYSRFIYKFLFDIEAVPQSEPYQKRTSHGVVLAEDGRKMSKSFGNVVNPDEIVNQYGADTLRLYEMFMGPFDQAIAWSIQGLKGCYRFLERFWDFAETIKEIQPKGVETGKDGKVILNKTIKKISDDIESCNFNTVISSLMELLNFFSKEGKDKLGK</sequence>
<dbReference type="Proteomes" id="UP000229166">
    <property type="component" value="Unassembled WGS sequence"/>
</dbReference>
<dbReference type="EMBL" id="PFOZ01000020">
    <property type="protein sequence ID" value="PIZ87526.1"/>
    <property type="molecule type" value="Genomic_DNA"/>
</dbReference>
<dbReference type="GO" id="GO:0002161">
    <property type="term" value="F:aminoacyl-tRNA deacylase activity"/>
    <property type="evidence" value="ECO:0007669"/>
    <property type="project" value="InterPro"/>
</dbReference>
<dbReference type="SUPFAM" id="SSF50677">
    <property type="entry name" value="ValRS/IleRS/LeuRS editing domain"/>
    <property type="match status" value="1"/>
</dbReference>